<accession>A0ABP7BWR0</accession>
<dbReference type="RefSeq" id="WP_345148660.1">
    <property type="nucleotide sequence ID" value="NZ_BAABEO010000008.1"/>
</dbReference>
<keyword evidence="2" id="KW-1185">Reference proteome</keyword>
<gene>
    <name evidence="1" type="ORF">GCM10023081_08050</name>
</gene>
<organism evidence="1 2">
    <name type="scientific">Arthrobacter ginkgonis</name>
    <dbReference type="NCBI Taxonomy" id="1630594"/>
    <lineage>
        <taxon>Bacteria</taxon>
        <taxon>Bacillati</taxon>
        <taxon>Actinomycetota</taxon>
        <taxon>Actinomycetes</taxon>
        <taxon>Micrococcales</taxon>
        <taxon>Micrococcaceae</taxon>
        <taxon>Arthrobacter</taxon>
    </lineage>
</organism>
<evidence type="ECO:0000313" key="1">
    <source>
        <dbReference type="EMBL" id="GAA3672066.1"/>
    </source>
</evidence>
<evidence type="ECO:0008006" key="3">
    <source>
        <dbReference type="Google" id="ProtNLM"/>
    </source>
</evidence>
<sequence length="159" mass="16131">MAGSTGTGIHSGRVIEPAVLPAAEAVAPPAPDSGESPNTAVLRPLSGGILEIGFAPGSILTPSLLEQVAATGTATVAAAAEPQWVPMHLLIDVSALDGVDPRAACVLGTFSGIGRIAFLGSGPADRVTARFVASGLPSGTDFRYVQDRDEALRYLERNG</sequence>
<dbReference type="EMBL" id="BAABEO010000008">
    <property type="protein sequence ID" value="GAA3672066.1"/>
    <property type="molecule type" value="Genomic_DNA"/>
</dbReference>
<comment type="caution">
    <text evidence="1">The sequence shown here is derived from an EMBL/GenBank/DDBJ whole genome shotgun (WGS) entry which is preliminary data.</text>
</comment>
<name>A0ABP7BWR0_9MICC</name>
<protein>
    <recommendedName>
        <fullName evidence="3">STAS/SEC14 domain-containing protein</fullName>
    </recommendedName>
</protein>
<evidence type="ECO:0000313" key="2">
    <source>
        <dbReference type="Proteomes" id="UP001500752"/>
    </source>
</evidence>
<proteinExistence type="predicted"/>
<dbReference type="Proteomes" id="UP001500752">
    <property type="component" value="Unassembled WGS sequence"/>
</dbReference>
<reference evidence="2" key="1">
    <citation type="journal article" date="2019" name="Int. J. Syst. Evol. Microbiol.">
        <title>The Global Catalogue of Microorganisms (GCM) 10K type strain sequencing project: providing services to taxonomists for standard genome sequencing and annotation.</title>
        <authorList>
            <consortium name="The Broad Institute Genomics Platform"/>
            <consortium name="The Broad Institute Genome Sequencing Center for Infectious Disease"/>
            <person name="Wu L."/>
            <person name="Ma J."/>
        </authorList>
    </citation>
    <scope>NUCLEOTIDE SEQUENCE [LARGE SCALE GENOMIC DNA]</scope>
    <source>
        <strain evidence="2">JCM 30742</strain>
    </source>
</reference>